<dbReference type="AlphaFoldDB" id="A0A1M6IVE4"/>
<keyword evidence="3" id="KW-1185">Reference proteome</keyword>
<name>A0A1M6IVE4_9FIRM</name>
<dbReference type="EMBL" id="FQZP01000048">
    <property type="protein sequence ID" value="SHJ38378.1"/>
    <property type="molecule type" value="Genomic_DNA"/>
</dbReference>
<keyword evidence="1" id="KW-0812">Transmembrane</keyword>
<evidence type="ECO:0008006" key="4">
    <source>
        <dbReference type="Google" id="ProtNLM"/>
    </source>
</evidence>
<protein>
    <recommendedName>
        <fullName evidence="4">DUF2812 domain-containing protein</fullName>
    </recommendedName>
</protein>
<feature type="transmembrane region" description="Helical" evidence="1">
    <location>
        <begin position="149"/>
        <end position="168"/>
    </location>
</feature>
<dbReference type="Proteomes" id="UP000324781">
    <property type="component" value="Unassembled WGS sequence"/>
</dbReference>
<proteinExistence type="predicted"/>
<sequence>MAAQGFRLVRTTRMMYEFERCAPSEYEYRVEFIAGKSPGQAQEYRRFLEEMGYRTFTKNINLNYSIGKVTWRPWAKGAGQIATYPGSYNRELLIVERRKVGKPFELHTDPEDIVRYYQSLRNAYLFNGVFWALGLLLNFFVNIPMAANILLGIFVVFYLVPAIFYTLAIHRVNQDRKIYE</sequence>
<feature type="transmembrane region" description="Helical" evidence="1">
    <location>
        <begin position="124"/>
        <end position="143"/>
    </location>
</feature>
<accession>A0A1M6IVE4</accession>
<dbReference type="OrthoDB" id="8757095at2"/>
<reference evidence="2 3" key="1">
    <citation type="submission" date="2016-11" db="EMBL/GenBank/DDBJ databases">
        <authorList>
            <person name="Varghese N."/>
            <person name="Submissions S."/>
        </authorList>
    </citation>
    <scope>NUCLEOTIDE SEQUENCE [LARGE SCALE GENOMIC DNA]</scope>
    <source>
        <strain evidence="2 3">DSM 19027</strain>
    </source>
</reference>
<keyword evidence="1" id="KW-0472">Membrane</keyword>
<keyword evidence="1" id="KW-1133">Transmembrane helix</keyword>
<dbReference type="InterPro" id="IPR021359">
    <property type="entry name" value="DUF2812"/>
</dbReference>
<evidence type="ECO:0000256" key="1">
    <source>
        <dbReference type="SAM" id="Phobius"/>
    </source>
</evidence>
<evidence type="ECO:0000313" key="3">
    <source>
        <dbReference type="Proteomes" id="UP000324781"/>
    </source>
</evidence>
<organism evidence="2 3">
    <name type="scientific">Thermoclostridium caenicola</name>
    <dbReference type="NCBI Taxonomy" id="659425"/>
    <lineage>
        <taxon>Bacteria</taxon>
        <taxon>Bacillati</taxon>
        <taxon>Bacillota</taxon>
        <taxon>Clostridia</taxon>
        <taxon>Eubacteriales</taxon>
        <taxon>Oscillospiraceae</taxon>
        <taxon>Thermoclostridium</taxon>
    </lineage>
</organism>
<gene>
    <name evidence="2" type="ORF">SAMN05444373_10485</name>
</gene>
<evidence type="ECO:0000313" key="2">
    <source>
        <dbReference type="EMBL" id="SHJ38378.1"/>
    </source>
</evidence>
<dbReference type="Pfam" id="PF11193">
    <property type="entry name" value="DUF2812"/>
    <property type="match status" value="1"/>
</dbReference>